<dbReference type="Gene3D" id="1.10.510.10">
    <property type="entry name" value="Transferase(Phosphotransferase) domain 1"/>
    <property type="match status" value="2"/>
</dbReference>
<feature type="domain" description="Bulb-type lectin" evidence="22">
    <location>
        <begin position="43"/>
        <end position="166"/>
    </location>
</feature>
<dbReference type="InterPro" id="IPR000719">
    <property type="entry name" value="Prot_kinase_dom"/>
</dbReference>
<keyword evidence="6" id="KW-0808">Transferase</keyword>
<organism evidence="24 25">
    <name type="scientific">Papaver somniferum</name>
    <name type="common">Opium poppy</name>
    <dbReference type="NCBI Taxonomy" id="3469"/>
    <lineage>
        <taxon>Eukaryota</taxon>
        <taxon>Viridiplantae</taxon>
        <taxon>Streptophyta</taxon>
        <taxon>Embryophyta</taxon>
        <taxon>Tracheophyta</taxon>
        <taxon>Spermatophyta</taxon>
        <taxon>Magnoliopsida</taxon>
        <taxon>Ranunculales</taxon>
        <taxon>Papaveraceae</taxon>
        <taxon>Papaveroideae</taxon>
        <taxon>Papaver</taxon>
    </lineage>
</organism>
<keyword evidence="9" id="KW-0430">Lectin</keyword>
<dbReference type="SUPFAM" id="SSF56112">
    <property type="entry name" value="Protein kinase-like (PK-like)"/>
    <property type="match status" value="2"/>
</dbReference>
<dbReference type="SMART" id="SM00473">
    <property type="entry name" value="PAN_AP"/>
    <property type="match status" value="2"/>
</dbReference>
<dbReference type="PROSITE" id="PS50927">
    <property type="entry name" value="BULB_LECTIN"/>
    <property type="match status" value="2"/>
</dbReference>
<feature type="transmembrane region" description="Helical" evidence="20">
    <location>
        <begin position="6"/>
        <end position="24"/>
    </location>
</feature>
<keyword evidence="25" id="KW-1185">Reference proteome</keyword>
<dbReference type="InterPro" id="IPR000858">
    <property type="entry name" value="S_locus_glycoprot_dom"/>
</dbReference>
<keyword evidence="17" id="KW-0325">Glycoprotein</keyword>
<dbReference type="InterPro" id="IPR011009">
    <property type="entry name" value="Kinase-like_dom_sf"/>
</dbReference>
<dbReference type="PANTHER" id="PTHR27002">
    <property type="entry name" value="RECEPTOR-LIKE SERINE/THREONINE-PROTEIN KINASE SD1-8"/>
    <property type="match status" value="1"/>
</dbReference>
<dbReference type="Pfam" id="PF00954">
    <property type="entry name" value="S_locus_glycop"/>
    <property type="match status" value="2"/>
</dbReference>
<evidence type="ECO:0000256" key="6">
    <source>
        <dbReference type="ARBA" id="ARBA00022679"/>
    </source>
</evidence>
<feature type="domain" description="Protein kinase" evidence="21">
    <location>
        <begin position="1350"/>
        <end position="1621"/>
    </location>
</feature>
<dbReference type="Pfam" id="PF01453">
    <property type="entry name" value="B_lectin"/>
    <property type="match status" value="2"/>
</dbReference>
<keyword evidence="10" id="KW-0547">Nucleotide-binding</keyword>
<sequence length="1658" mass="185303">MGNGDANQASMVMMMASVFFSFIAMEPYNSKKPVCTHVTVFAADRITLGESLTGNQTIISRDGNFELGFFKPGKSKNHYIGIWYRKLTGQSQTVVWVANRDTPVLDPSNSKLTLLGNGNFVITNRTEKSPPIWSTNSLNATEAVLGDDANLVLRDGSNPSLVIWQSFDYPTDTYLPGGRIGFNKFTNKTWLLTSWRNQEDPAPGIFTLELNPTGTRQYFIRWNKSVQVWTTGEWNEINESYPWIPTNMTGNYIVNESFISNVNESYLTYTLFNSSVLTRIVMDVSGQLKQYTWTNMMKKASLFLSVPEQFCDVYGVCGPFGNCNQDIMKCECLPGFVERSPLDWNLQGTTGGCVRNISLQCGKKDGFSPMSASNLPDNPVSPQVNSAEECKAACESTCSCNAYAYRDSKCQLWDGDMLNVKQQSDGKAGNLYLKYSAPEIPAPIAQVRKSKATIWKIIIPVSILVASLMGVLGYIYLFKRNKSSEKGKLKRLQKVLPDFLKTKDIYNDVTLDTNLFNNSKTEEETRELQIFDPACLAIATDNFCLANKLGEGGFGPVHKGKLQNGQEIAVKRLSQSSGQGIEEFKNEITLISKLQHRNLVKLLGCCIEGDAKMLIYEYMPNKSLDAFLFDPREKARLDWDTRFNVIGGIARGLLYLHRDSRLRVIHRDLKVSNILLDEDMNPKISDFGMARIFGGKQTIANTTRVVGTFGYMSPEYVTKGIFSEKSDVFSFGVLMLEILSSQRNNSFYDPKGPLNLLLHAWSLWNEGRWSEIVDEALGDAYRPSEVMKCFHIALLCVQNRAVDRPSMAEVDLMLGSETDRPSPKEPPFTTHPTSSVLISNNNVSFTKVEVFAADRITLGESLIGNQTIISRDGNFELGFFKPGKSQNHYIGIWYRKLTGQSQTVVWVANRDKPVLDPSTSKLTLSGNGNLVITNQTEKSPPIWSTNSLNATEAVLGDDGNLVLRDGSNPSVVIWQSFDYPTDTCLPGGKIGFNKLTKKTWLLTSWRNREDPAPGMFTLELDPNGTRQILIRWNKSVQVWTTGEWNESYPSVPMKMTGNHIVNESFISNVNESYLTYTLFNSLTRTRMVMGVSGQVKQYTWTDTMKKDNLFWSLPEQLCDVYGICGAFGTCNQDTMKCGCLPGFVERSPLDWNLQGTTGGCVRNVSLQCGKKDGFSPMSASNLPDNPVSPQVNSAEECKAACESKCSCNAYAYRDSKCQLWDGDMLNVKQQSDGKAGNLYLKYSAPEIPAPIAQVRSSKATIWKIIIPVSILVATLLGVLGYIYLFKRNKSSKNGKLKRLQGVLPDFLKAKAVYNNVILDTNLFSNGKTEEETRELQIFDPACLSVATNNFSLANKLGEGGFGPVHKGKLQNGQEIAVKRLSQSSGQGIEEFKNEITLISKLQHRNLVKLLGCCIEGDAKMLIYEYMPNKSLDAFLFDPREKARLDWDTRFNIIGGIARGLLYLHRDSRLRVIHRDLKVSNILLDEDMNPKISDFGMARIFGGKQTIANTTRVVGTFGYMSPEYVTKGTFSEKSDVFSFGVLMLEILSSKRNNSFYDPEGPLNLLLHAWSLWNEGRWPEIVDEALGDAYRPSEVMKCLHVALLCVQNRAVDRPSMAEVDLMLSSETDRPSPKEPPFTHPTSSSVLISNNNVSFTKIEGR</sequence>
<keyword evidence="5" id="KW-0597">Phosphoprotein</keyword>
<evidence type="ECO:0000256" key="3">
    <source>
        <dbReference type="ARBA" id="ARBA00022475"/>
    </source>
</evidence>
<evidence type="ECO:0000256" key="20">
    <source>
        <dbReference type="SAM" id="Phobius"/>
    </source>
</evidence>
<dbReference type="SUPFAM" id="SSF51110">
    <property type="entry name" value="alpha-D-mannose-specific plant lectins"/>
    <property type="match status" value="2"/>
</dbReference>
<dbReference type="CDD" id="cd00028">
    <property type="entry name" value="B_lectin"/>
    <property type="match status" value="2"/>
</dbReference>
<dbReference type="PROSITE" id="PS50011">
    <property type="entry name" value="PROTEIN_KINASE_DOM"/>
    <property type="match status" value="2"/>
</dbReference>
<dbReference type="InterPro" id="IPR003609">
    <property type="entry name" value="Pan_app"/>
</dbReference>
<evidence type="ECO:0000259" key="23">
    <source>
        <dbReference type="PROSITE" id="PS50948"/>
    </source>
</evidence>
<dbReference type="Gramene" id="RZC53474">
    <property type="protein sequence ID" value="RZC53474"/>
    <property type="gene ID" value="C5167_012324"/>
</dbReference>
<feature type="domain" description="Protein kinase" evidence="21">
    <location>
        <begin position="543"/>
        <end position="814"/>
    </location>
</feature>
<evidence type="ECO:0000313" key="24">
    <source>
        <dbReference type="EMBL" id="RZC53474.1"/>
    </source>
</evidence>
<feature type="transmembrane region" description="Helical" evidence="20">
    <location>
        <begin position="1264"/>
        <end position="1285"/>
    </location>
</feature>
<feature type="domain" description="Apple" evidence="23">
    <location>
        <begin position="361"/>
        <end position="436"/>
    </location>
</feature>
<evidence type="ECO:0000256" key="15">
    <source>
        <dbReference type="ARBA" id="ARBA00023157"/>
    </source>
</evidence>
<dbReference type="GO" id="GO:0005524">
    <property type="term" value="F:ATP binding"/>
    <property type="evidence" value="ECO:0007669"/>
    <property type="project" value="UniProtKB-KW"/>
</dbReference>
<dbReference type="InterPro" id="IPR036426">
    <property type="entry name" value="Bulb-type_lectin_dom_sf"/>
</dbReference>
<dbReference type="GO" id="GO:0004674">
    <property type="term" value="F:protein serine/threonine kinase activity"/>
    <property type="evidence" value="ECO:0007669"/>
    <property type="project" value="UniProtKB-KW"/>
</dbReference>
<dbReference type="Gene3D" id="3.30.200.20">
    <property type="entry name" value="Phosphorylase Kinase, domain 1"/>
    <property type="match status" value="2"/>
</dbReference>
<dbReference type="FunFam" id="3.30.200.20:FF:000195">
    <property type="entry name" value="G-type lectin S-receptor-like serine/threonine-protein kinase"/>
    <property type="match status" value="2"/>
</dbReference>
<evidence type="ECO:0000256" key="11">
    <source>
        <dbReference type="ARBA" id="ARBA00022777"/>
    </source>
</evidence>
<dbReference type="SMART" id="SM00220">
    <property type="entry name" value="S_TKc"/>
    <property type="match status" value="2"/>
</dbReference>
<dbReference type="CDD" id="cd14066">
    <property type="entry name" value="STKc_IRAK"/>
    <property type="match status" value="2"/>
</dbReference>
<evidence type="ECO:0000259" key="22">
    <source>
        <dbReference type="PROSITE" id="PS50927"/>
    </source>
</evidence>
<dbReference type="SUPFAM" id="SSF57414">
    <property type="entry name" value="Hairpin loop containing domain-like"/>
    <property type="match status" value="1"/>
</dbReference>
<evidence type="ECO:0000256" key="18">
    <source>
        <dbReference type="ARBA" id="ARBA00047899"/>
    </source>
</evidence>
<keyword evidence="3" id="KW-1003">Cell membrane</keyword>
<evidence type="ECO:0000256" key="12">
    <source>
        <dbReference type="ARBA" id="ARBA00022840"/>
    </source>
</evidence>
<dbReference type="EC" id="2.7.11.1" evidence="2"/>
<dbReference type="Gene3D" id="2.90.10.10">
    <property type="entry name" value="Bulb-type lectin domain"/>
    <property type="match status" value="2"/>
</dbReference>
<evidence type="ECO:0000256" key="5">
    <source>
        <dbReference type="ARBA" id="ARBA00022553"/>
    </source>
</evidence>
<keyword evidence="12" id="KW-0067">ATP-binding</keyword>
<evidence type="ECO:0000313" key="25">
    <source>
        <dbReference type="Proteomes" id="UP000316621"/>
    </source>
</evidence>
<dbReference type="Pfam" id="PF08276">
    <property type="entry name" value="PAN_2"/>
    <property type="match status" value="2"/>
</dbReference>
<keyword evidence="11" id="KW-0418">Kinase</keyword>
<evidence type="ECO:0000256" key="19">
    <source>
        <dbReference type="ARBA" id="ARBA00048679"/>
    </source>
</evidence>
<reference evidence="24 25" key="1">
    <citation type="journal article" date="2018" name="Science">
        <title>The opium poppy genome and morphinan production.</title>
        <authorList>
            <person name="Guo L."/>
            <person name="Winzer T."/>
            <person name="Yang X."/>
            <person name="Li Y."/>
            <person name="Ning Z."/>
            <person name="He Z."/>
            <person name="Teodor R."/>
            <person name="Lu Y."/>
            <person name="Bowser T.A."/>
            <person name="Graham I.A."/>
            <person name="Ye K."/>
        </authorList>
    </citation>
    <scope>NUCLEOTIDE SEQUENCE [LARGE SCALE GENOMIC DNA]</scope>
    <source>
        <strain evidence="25">cv. HN1</strain>
        <tissue evidence="24">Leaves</tissue>
    </source>
</reference>
<evidence type="ECO:0000256" key="10">
    <source>
        <dbReference type="ARBA" id="ARBA00022741"/>
    </source>
</evidence>
<dbReference type="FunFam" id="2.90.10.10:FF:000009">
    <property type="entry name" value="Receptor-like serine/threonine-protein kinase SD1-8"/>
    <property type="match status" value="1"/>
</dbReference>
<evidence type="ECO:0000256" key="4">
    <source>
        <dbReference type="ARBA" id="ARBA00022527"/>
    </source>
</evidence>
<gene>
    <name evidence="24" type="ORF">C5167_012324</name>
</gene>
<dbReference type="GO" id="GO:0030246">
    <property type="term" value="F:carbohydrate binding"/>
    <property type="evidence" value="ECO:0007669"/>
    <property type="project" value="UniProtKB-KW"/>
</dbReference>
<dbReference type="InterPro" id="IPR008271">
    <property type="entry name" value="Ser/Thr_kinase_AS"/>
</dbReference>
<evidence type="ECO:0000256" key="8">
    <source>
        <dbReference type="ARBA" id="ARBA00022729"/>
    </source>
</evidence>
<dbReference type="InterPro" id="IPR001480">
    <property type="entry name" value="Bulb-type_lectin_dom"/>
</dbReference>
<evidence type="ECO:0000256" key="14">
    <source>
        <dbReference type="ARBA" id="ARBA00023136"/>
    </source>
</evidence>
<evidence type="ECO:0000256" key="7">
    <source>
        <dbReference type="ARBA" id="ARBA00022692"/>
    </source>
</evidence>
<keyword evidence="16" id="KW-0675">Receptor</keyword>
<dbReference type="SMART" id="SM00108">
    <property type="entry name" value="B_lectin"/>
    <property type="match status" value="2"/>
</dbReference>
<keyword evidence="13 20" id="KW-1133">Transmembrane helix</keyword>
<dbReference type="EMBL" id="CM010717">
    <property type="protein sequence ID" value="RZC53474.1"/>
    <property type="molecule type" value="Genomic_DNA"/>
</dbReference>
<feature type="domain" description="Bulb-type lectin" evidence="22">
    <location>
        <begin position="853"/>
        <end position="976"/>
    </location>
</feature>
<name>A0A4Y7IX54_PAPSO</name>
<proteinExistence type="predicted"/>
<dbReference type="PROSITE" id="PS50948">
    <property type="entry name" value="PAN"/>
    <property type="match status" value="2"/>
</dbReference>
<evidence type="ECO:0000256" key="17">
    <source>
        <dbReference type="ARBA" id="ARBA00023180"/>
    </source>
</evidence>
<dbReference type="GO" id="GO:0045087">
    <property type="term" value="P:innate immune response"/>
    <property type="evidence" value="ECO:0007669"/>
    <property type="project" value="UniProtKB-ARBA"/>
</dbReference>
<accession>A0A4Y7IX54</accession>
<keyword evidence="4" id="KW-0723">Serine/threonine-protein kinase</keyword>
<dbReference type="InterPro" id="IPR001245">
    <property type="entry name" value="Ser-Thr/Tyr_kinase_cat_dom"/>
</dbReference>
<comment type="subcellular location">
    <subcellularLocation>
        <location evidence="1">Cell membrane</location>
        <topology evidence="1">Single-pass type I membrane protein</topology>
    </subcellularLocation>
</comment>
<dbReference type="Pfam" id="PF07714">
    <property type="entry name" value="PK_Tyr_Ser-Thr"/>
    <property type="match status" value="2"/>
</dbReference>
<evidence type="ECO:0000256" key="9">
    <source>
        <dbReference type="ARBA" id="ARBA00022734"/>
    </source>
</evidence>
<keyword evidence="15" id="KW-1015">Disulfide bond</keyword>
<dbReference type="Proteomes" id="UP000316621">
    <property type="component" value="Chromosome 3"/>
</dbReference>
<evidence type="ECO:0000256" key="13">
    <source>
        <dbReference type="ARBA" id="ARBA00022989"/>
    </source>
</evidence>
<keyword evidence="7 20" id="KW-0812">Transmembrane</keyword>
<keyword evidence="14 20" id="KW-0472">Membrane</keyword>
<dbReference type="FunFam" id="1.10.510.10:FF:000345">
    <property type="entry name" value="G-type lectin S-receptor-like serine/threonine-protein kinase"/>
    <property type="match status" value="2"/>
</dbReference>
<evidence type="ECO:0000259" key="21">
    <source>
        <dbReference type="PROSITE" id="PS50011"/>
    </source>
</evidence>
<dbReference type="GO" id="GO:0005886">
    <property type="term" value="C:plasma membrane"/>
    <property type="evidence" value="ECO:0007669"/>
    <property type="project" value="UniProtKB-SubCell"/>
</dbReference>
<evidence type="ECO:0000256" key="1">
    <source>
        <dbReference type="ARBA" id="ARBA00004251"/>
    </source>
</evidence>
<comment type="catalytic activity">
    <reaction evidence="19">
        <text>L-seryl-[protein] + ATP = O-phospho-L-seryl-[protein] + ADP + H(+)</text>
        <dbReference type="Rhea" id="RHEA:17989"/>
        <dbReference type="Rhea" id="RHEA-COMP:9863"/>
        <dbReference type="Rhea" id="RHEA-COMP:11604"/>
        <dbReference type="ChEBI" id="CHEBI:15378"/>
        <dbReference type="ChEBI" id="CHEBI:29999"/>
        <dbReference type="ChEBI" id="CHEBI:30616"/>
        <dbReference type="ChEBI" id="CHEBI:83421"/>
        <dbReference type="ChEBI" id="CHEBI:456216"/>
        <dbReference type="EC" id="2.7.11.1"/>
    </reaction>
</comment>
<protein>
    <recommendedName>
        <fullName evidence="2">non-specific serine/threonine protein kinase</fullName>
        <ecNumber evidence="2">2.7.11.1</ecNumber>
    </recommendedName>
</protein>
<keyword evidence="8" id="KW-0732">Signal</keyword>
<dbReference type="PANTHER" id="PTHR27002:SF925">
    <property type="entry name" value="RECEPTOR-LIKE SERINE_THREONINE-PROTEIN KINASE"/>
    <property type="match status" value="1"/>
</dbReference>
<comment type="catalytic activity">
    <reaction evidence="18">
        <text>L-threonyl-[protein] + ATP = O-phospho-L-threonyl-[protein] + ADP + H(+)</text>
        <dbReference type="Rhea" id="RHEA:46608"/>
        <dbReference type="Rhea" id="RHEA-COMP:11060"/>
        <dbReference type="Rhea" id="RHEA-COMP:11605"/>
        <dbReference type="ChEBI" id="CHEBI:15378"/>
        <dbReference type="ChEBI" id="CHEBI:30013"/>
        <dbReference type="ChEBI" id="CHEBI:30616"/>
        <dbReference type="ChEBI" id="CHEBI:61977"/>
        <dbReference type="ChEBI" id="CHEBI:456216"/>
        <dbReference type="EC" id="2.7.11.1"/>
    </reaction>
</comment>
<dbReference type="GO" id="GO:0048544">
    <property type="term" value="P:recognition of pollen"/>
    <property type="evidence" value="ECO:0007669"/>
    <property type="project" value="InterPro"/>
</dbReference>
<evidence type="ECO:0000256" key="2">
    <source>
        <dbReference type="ARBA" id="ARBA00012513"/>
    </source>
</evidence>
<feature type="transmembrane region" description="Helical" evidence="20">
    <location>
        <begin position="457"/>
        <end position="477"/>
    </location>
</feature>
<dbReference type="CDD" id="cd01098">
    <property type="entry name" value="PAN_AP_plant"/>
    <property type="match status" value="2"/>
</dbReference>
<evidence type="ECO:0000256" key="16">
    <source>
        <dbReference type="ARBA" id="ARBA00023170"/>
    </source>
</evidence>
<dbReference type="PROSITE" id="PS00108">
    <property type="entry name" value="PROTEIN_KINASE_ST"/>
    <property type="match status" value="2"/>
</dbReference>
<feature type="domain" description="Apple" evidence="23">
    <location>
        <begin position="1168"/>
        <end position="1243"/>
    </location>
</feature>